<evidence type="ECO:0000256" key="1">
    <source>
        <dbReference type="ARBA" id="ARBA00004413"/>
    </source>
</evidence>
<evidence type="ECO:0000256" key="3">
    <source>
        <dbReference type="ARBA" id="ARBA00022475"/>
    </source>
</evidence>
<dbReference type="RefSeq" id="WP_270112349.1">
    <property type="nucleotide sequence ID" value="NZ_JAPZVP010000021.1"/>
</dbReference>
<dbReference type="GO" id="GO:0046677">
    <property type="term" value="P:response to antibiotic"/>
    <property type="evidence" value="ECO:0007669"/>
    <property type="project" value="UniProtKB-KW"/>
</dbReference>
<dbReference type="Proteomes" id="UP001146067">
    <property type="component" value="Unassembled WGS sequence"/>
</dbReference>
<comment type="subcellular location">
    <subcellularLocation>
        <location evidence="1">Cell membrane</location>
        <topology evidence="1">Peripheral membrane protein</topology>
        <orientation evidence="1">Cytoplasmic side</orientation>
    </subcellularLocation>
</comment>
<dbReference type="Gene3D" id="3.40.50.300">
    <property type="entry name" value="P-loop containing nucleotide triphosphate hydrolases"/>
    <property type="match status" value="1"/>
</dbReference>
<keyword evidence="8" id="KW-0046">Antibiotic resistance</keyword>
<evidence type="ECO:0000313" key="12">
    <source>
        <dbReference type="Proteomes" id="UP001146067"/>
    </source>
</evidence>
<dbReference type="GO" id="GO:0005524">
    <property type="term" value="F:ATP binding"/>
    <property type="evidence" value="ECO:0007669"/>
    <property type="project" value="UniProtKB-KW"/>
</dbReference>
<dbReference type="NCBIfam" id="TIGR01188">
    <property type="entry name" value="drrA"/>
    <property type="match status" value="1"/>
</dbReference>
<protein>
    <submittedName>
        <fullName evidence="11">ATP-binding cassette domain-containing protein</fullName>
    </submittedName>
</protein>
<comment type="caution">
    <text evidence="11">The sequence shown here is derived from an EMBL/GenBank/DDBJ whole genome shotgun (WGS) entry which is preliminary data.</text>
</comment>
<dbReference type="GO" id="GO:0016887">
    <property type="term" value="F:ATP hydrolysis activity"/>
    <property type="evidence" value="ECO:0007669"/>
    <property type="project" value="InterPro"/>
</dbReference>
<dbReference type="GO" id="GO:1900753">
    <property type="term" value="P:doxorubicin transport"/>
    <property type="evidence" value="ECO:0007669"/>
    <property type="project" value="InterPro"/>
</dbReference>
<dbReference type="SUPFAM" id="SSF52540">
    <property type="entry name" value="P-loop containing nucleoside triphosphate hydrolases"/>
    <property type="match status" value="1"/>
</dbReference>
<dbReference type="InterPro" id="IPR050763">
    <property type="entry name" value="ABC_transporter_ATP-binding"/>
</dbReference>
<dbReference type="AlphaFoldDB" id="A0A9X3PGP7"/>
<feature type="domain" description="ABC transporter" evidence="10">
    <location>
        <begin position="6"/>
        <end position="236"/>
    </location>
</feature>
<dbReference type="GO" id="GO:0043215">
    <property type="term" value="P:daunorubicin transport"/>
    <property type="evidence" value="ECO:0007669"/>
    <property type="project" value="InterPro"/>
</dbReference>
<evidence type="ECO:0000256" key="9">
    <source>
        <dbReference type="ARBA" id="ARBA00049985"/>
    </source>
</evidence>
<evidence type="ECO:0000313" key="11">
    <source>
        <dbReference type="EMBL" id="MDA1362284.1"/>
    </source>
</evidence>
<dbReference type="InterPro" id="IPR003439">
    <property type="entry name" value="ABC_transporter-like_ATP-bd"/>
</dbReference>
<comment type="similarity">
    <text evidence="9">Belongs to the ABC transporter superfamily. Drug exporter-1 (DrugE1) (TC 3.A.1.105) family.</text>
</comment>
<keyword evidence="5 11" id="KW-0067">ATP-binding</keyword>
<dbReference type="InterPro" id="IPR003593">
    <property type="entry name" value="AAA+_ATPase"/>
</dbReference>
<keyword evidence="2" id="KW-0813">Transport</keyword>
<dbReference type="FunFam" id="3.40.50.300:FF:000589">
    <property type="entry name" value="ABC transporter, ATP-binding subunit"/>
    <property type="match status" value="1"/>
</dbReference>
<dbReference type="InterPro" id="IPR005894">
    <property type="entry name" value="DrrA"/>
</dbReference>
<dbReference type="InterPro" id="IPR017871">
    <property type="entry name" value="ABC_transporter-like_CS"/>
</dbReference>
<keyword evidence="6" id="KW-1278">Translocase</keyword>
<evidence type="ECO:0000256" key="5">
    <source>
        <dbReference type="ARBA" id="ARBA00022840"/>
    </source>
</evidence>
<dbReference type="Pfam" id="PF00005">
    <property type="entry name" value="ABC_tran"/>
    <property type="match status" value="1"/>
</dbReference>
<keyword evidence="7" id="KW-0472">Membrane</keyword>
<evidence type="ECO:0000259" key="10">
    <source>
        <dbReference type="PROSITE" id="PS50893"/>
    </source>
</evidence>
<proteinExistence type="inferred from homology"/>
<dbReference type="InterPro" id="IPR027417">
    <property type="entry name" value="P-loop_NTPase"/>
</dbReference>
<dbReference type="SMART" id="SM00382">
    <property type="entry name" value="AAA"/>
    <property type="match status" value="1"/>
</dbReference>
<keyword evidence="12" id="KW-1185">Reference proteome</keyword>
<keyword evidence="3" id="KW-1003">Cell membrane</keyword>
<dbReference type="EMBL" id="JAPZVP010000021">
    <property type="protein sequence ID" value="MDA1362284.1"/>
    <property type="molecule type" value="Genomic_DNA"/>
</dbReference>
<sequence>MGTTTVEANNLGKRFKDTAALEGFDLTAEAGTVLGLLGPNGAGKTTTVRILTTLLRFDTGSAAVAGFDVARDARQVRRRIGLTGQQTAVDDLLTARQNLVLFGKLFRLNKTRAGERADQLLAQFGLADAADRQAKGFSGGMKRRLDLAASMILAPQVLFLDEPTTGLDPAGRREVWDAVEGLAADGTTVVLTTHYLDEADRLCDRIAVIDHGRNLVDDTPAGLKRRIGADRLEIVAADPSDLPVLEGIIAAVADGDTAVDEGASSVSGPVKEPVAALTAAATSVRDKRLTVADIGLRRPTLDEAFLELIGTTAKEDQQ</sequence>
<evidence type="ECO:0000256" key="6">
    <source>
        <dbReference type="ARBA" id="ARBA00022967"/>
    </source>
</evidence>
<reference evidence="11" key="1">
    <citation type="submission" date="2022-12" db="EMBL/GenBank/DDBJ databases">
        <title>Gycomyces niveus sp.nov.,a novel actinomycete isolated from soil in Shouguan.</title>
        <authorList>
            <person name="Yang X."/>
        </authorList>
    </citation>
    <scope>NUCLEOTIDE SEQUENCE</scope>
    <source>
        <strain evidence="11">NEAU-A15</strain>
    </source>
</reference>
<evidence type="ECO:0000256" key="7">
    <source>
        <dbReference type="ARBA" id="ARBA00023136"/>
    </source>
</evidence>
<keyword evidence="4" id="KW-0547">Nucleotide-binding</keyword>
<gene>
    <name evidence="11" type="ORF">O1R50_21850</name>
</gene>
<organism evidence="11 12">
    <name type="scientific">Glycomyces luteolus</name>
    <dbReference type="NCBI Taxonomy" id="2670330"/>
    <lineage>
        <taxon>Bacteria</taxon>
        <taxon>Bacillati</taxon>
        <taxon>Actinomycetota</taxon>
        <taxon>Actinomycetes</taxon>
        <taxon>Glycomycetales</taxon>
        <taxon>Glycomycetaceae</taxon>
        <taxon>Glycomyces</taxon>
    </lineage>
</organism>
<accession>A0A9X3PGP7</accession>
<dbReference type="PROSITE" id="PS00211">
    <property type="entry name" value="ABC_TRANSPORTER_1"/>
    <property type="match status" value="1"/>
</dbReference>
<dbReference type="GO" id="GO:0005886">
    <property type="term" value="C:plasma membrane"/>
    <property type="evidence" value="ECO:0007669"/>
    <property type="project" value="UniProtKB-SubCell"/>
</dbReference>
<evidence type="ECO:0000256" key="4">
    <source>
        <dbReference type="ARBA" id="ARBA00022741"/>
    </source>
</evidence>
<evidence type="ECO:0000256" key="2">
    <source>
        <dbReference type="ARBA" id="ARBA00022448"/>
    </source>
</evidence>
<name>A0A9X3PGP7_9ACTN</name>
<dbReference type="PANTHER" id="PTHR42711:SF19">
    <property type="entry name" value="DOXORUBICIN RESISTANCE ATP-BINDING PROTEIN DRRA"/>
    <property type="match status" value="1"/>
</dbReference>
<evidence type="ECO:0000256" key="8">
    <source>
        <dbReference type="ARBA" id="ARBA00023251"/>
    </source>
</evidence>
<dbReference type="PANTHER" id="PTHR42711">
    <property type="entry name" value="ABC TRANSPORTER ATP-BINDING PROTEIN"/>
    <property type="match status" value="1"/>
</dbReference>
<dbReference type="PROSITE" id="PS50893">
    <property type="entry name" value="ABC_TRANSPORTER_2"/>
    <property type="match status" value="1"/>
</dbReference>